<sequence length="380" mass="42653">MPLRRSHTKSHHGCSQCKQRRIKCDESRPSCGSCRRKRIVCTYQSHAPWPTSPSQECQTLTGGTASGVRETATLPFLELELLHHWHSITAPSLAHSKSVQDLFCITVPRLALRHPFLMHSVLAVSALQISYTCAPERRQMFMETAISHNDLSLSMCTPLLSSMTSDNCDALFAFSCLVAIFGFAAQGPAAIPSPQGVADVVKVFKLVRGAASIVAQAKTWLRDGEMRLLLRVGRYRGETLKTKYVLELCTLLREVVEQQASAESHLLDRGRDSPLLGASKHLLHKLYMTLEDPSAILTWPALIDAEYLDLLLRKDPSSFVPLAYYGVALELFVDVWWLDGWGDYLVKLAIERLGYIDNLTRCIDVLEKDRRERTMLQKTS</sequence>
<reference evidence="6 7" key="1">
    <citation type="submission" date="2019-04" db="EMBL/GenBank/DDBJ databases">
        <title>Friends and foes A comparative genomics study of 23 Aspergillus species from section Flavi.</title>
        <authorList>
            <consortium name="DOE Joint Genome Institute"/>
            <person name="Kjaerbolling I."/>
            <person name="Vesth T."/>
            <person name="Frisvad J.C."/>
            <person name="Nybo J.L."/>
            <person name="Theobald S."/>
            <person name="Kildgaard S."/>
            <person name="Isbrandt T."/>
            <person name="Kuo A."/>
            <person name="Sato A."/>
            <person name="Lyhne E.K."/>
            <person name="Kogle M.E."/>
            <person name="Wiebenga A."/>
            <person name="Kun R.S."/>
            <person name="Lubbers R.J."/>
            <person name="Makela M.R."/>
            <person name="Barry K."/>
            <person name="Chovatia M."/>
            <person name="Clum A."/>
            <person name="Daum C."/>
            <person name="Haridas S."/>
            <person name="He G."/>
            <person name="LaButti K."/>
            <person name="Lipzen A."/>
            <person name="Mondo S."/>
            <person name="Riley R."/>
            <person name="Salamov A."/>
            <person name="Simmons B.A."/>
            <person name="Magnuson J.K."/>
            <person name="Henrissat B."/>
            <person name="Mortensen U.H."/>
            <person name="Larsen T.O."/>
            <person name="Devries R.P."/>
            <person name="Grigoriev I.V."/>
            <person name="Machida M."/>
            <person name="Baker S.E."/>
            <person name="Andersen M.R."/>
        </authorList>
    </citation>
    <scope>NUCLEOTIDE SEQUENCE [LARGE SCALE GENOMIC DNA]</scope>
    <source>
        <strain evidence="6 7">IBT 18842</strain>
    </source>
</reference>
<keyword evidence="7" id="KW-1185">Reference proteome</keyword>
<dbReference type="GO" id="GO:0008270">
    <property type="term" value="F:zinc ion binding"/>
    <property type="evidence" value="ECO:0007669"/>
    <property type="project" value="InterPro"/>
</dbReference>
<protein>
    <recommendedName>
        <fullName evidence="5">Zn(2)-C6 fungal-type domain-containing protein</fullName>
    </recommendedName>
</protein>
<dbReference type="PANTHER" id="PTHR47784:SF5">
    <property type="entry name" value="STEROL UPTAKE CONTROL PROTEIN 2"/>
    <property type="match status" value="1"/>
</dbReference>
<keyword evidence="4" id="KW-0539">Nucleus</keyword>
<evidence type="ECO:0000256" key="3">
    <source>
        <dbReference type="ARBA" id="ARBA00023163"/>
    </source>
</evidence>
<dbReference type="SUPFAM" id="SSF57701">
    <property type="entry name" value="Zn2/Cys6 DNA-binding domain"/>
    <property type="match status" value="1"/>
</dbReference>
<evidence type="ECO:0000256" key="4">
    <source>
        <dbReference type="ARBA" id="ARBA00023242"/>
    </source>
</evidence>
<dbReference type="InterPro" id="IPR036864">
    <property type="entry name" value="Zn2-C6_fun-type_DNA-bd_sf"/>
</dbReference>
<dbReference type="PROSITE" id="PS50048">
    <property type="entry name" value="ZN2_CY6_FUNGAL_2"/>
    <property type="match status" value="1"/>
</dbReference>
<dbReference type="Pfam" id="PF11951">
    <property type="entry name" value="Fungal_trans_2"/>
    <property type="match status" value="1"/>
</dbReference>
<dbReference type="Pfam" id="PF00172">
    <property type="entry name" value="Zn_clus"/>
    <property type="match status" value="1"/>
</dbReference>
<dbReference type="EMBL" id="ML742084">
    <property type="protein sequence ID" value="KAE8150860.1"/>
    <property type="molecule type" value="Genomic_DNA"/>
</dbReference>
<name>A0A5N6TX39_ASPAV</name>
<evidence type="ECO:0000259" key="5">
    <source>
        <dbReference type="PROSITE" id="PS50048"/>
    </source>
</evidence>
<keyword evidence="2" id="KW-0238">DNA-binding</keyword>
<dbReference type="InterPro" id="IPR053157">
    <property type="entry name" value="Sterol_Uptake_Regulator"/>
</dbReference>
<dbReference type="AlphaFoldDB" id="A0A5N6TX39"/>
<evidence type="ECO:0000256" key="2">
    <source>
        <dbReference type="ARBA" id="ARBA00023125"/>
    </source>
</evidence>
<keyword evidence="3" id="KW-0804">Transcription</keyword>
<dbReference type="PANTHER" id="PTHR47784">
    <property type="entry name" value="STEROL UPTAKE CONTROL PROTEIN 2"/>
    <property type="match status" value="1"/>
</dbReference>
<feature type="domain" description="Zn(2)-C6 fungal-type" evidence="5">
    <location>
        <begin position="13"/>
        <end position="43"/>
    </location>
</feature>
<evidence type="ECO:0000256" key="1">
    <source>
        <dbReference type="ARBA" id="ARBA00023015"/>
    </source>
</evidence>
<organism evidence="6 7">
    <name type="scientific">Aspergillus avenaceus</name>
    <dbReference type="NCBI Taxonomy" id="36643"/>
    <lineage>
        <taxon>Eukaryota</taxon>
        <taxon>Fungi</taxon>
        <taxon>Dikarya</taxon>
        <taxon>Ascomycota</taxon>
        <taxon>Pezizomycotina</taxon>
        <taxon>Eurotiomycetes</taxon>
        <taxon>Eurotiomycetidae</taxon>
        <taxon>Eurotiales</taxon>
        <taxon>Aspergillaceae</taxon>
        <taxon>Aspergillus</taxon>
        <taxon>Aspergillus subgen. Circumdati</taxon>
    </lineage>
</organism>
<dbReference type="InterPro" id="IPR001138">
    <property type="entry name" value="Zn2Cys6_DnaBD"/>
</dbReference>
<gene>
    <name evidence="6" type="ORF">BDV25DRAFT_171890</name>
</gene>
<dbReference type="GO" id="GO:0003677">
    <property type="term" value="F:DNA binding"/>
    <property type="evidence" value="ECO:0007669"/>
    <property type="project" value="UniProtKB-KW"/>
</dbReference>
<evidence type="ECO:0000313" key="6">
    <source>
        <dbReference type="EMBL" id="KAE8150860.1"/>
    </source>
</evidence>
<dbReference type="CDD" id="cd00067">
    <property type="entry name" value="GAL4"/>
    <property type="match status" value="1"/>
</dbReference>
<dbReference type="PROSITE" id="PS00463">
    <property type="entry name" value="ZN2_CY6_FUNGAL_1"/>
    <property type="match status" value="1"/>
</dbReference>
<keyword evidence="1" id="KW-0805">Transcription regulation</keyword>
<dbReference type="Gene3D" id="4.10.240.10">
    <property type="entry name" value="Zn(2)-C6 fungal-type DNA-binding domain"/>
    <property type="match status" value="1"/>
</dbReference>
<dbReference type="OrthoDB" id="5386330at2759"/>
<dbReference type="InterPro" id="IPR021858">
    <property type="entry name" value="Fun_TF"/>
</dbReference>
<dbReference type="Proteomes" id="UP000325780">
    <property type="component" value="Unassembled WGS sequence"/>
</dbReference>
<evidence type="ECO:0000313" key="7">
    <source>
        <dbReference type="Proteomes" id="UP000325780"/>
    </source>
</evidence>
<accession>A0A5N6TX39</accession>
<proteinExistence type="predicted"/>
<dbReference type="GO" id="GO:0001228">
    <property type="term" value="F:DNA-binding transcription activator activity, RNA polymerase II-specific"/>
    <property type="evidence" value="ECO:0007669"/>
    <property type="project" value="TreeGrafter"/>
</dbReference>
<dbReference type="SMART" id="SM00066">
    <property type="entry name" value="GAL4"/>
    <property type="match status" value="1"/>
</dbReference>